<dbReference type="InterPro" id="IPR020616">
    <property type="entry name" value="Thiolase_N"/>
</dbReference>
<evidence type="ECO:0000256" key="4">
    <source>
        <dbReference type="PIRSR" id="PIRSR000429-1"/>
    </source>
</evidence>
<accession>A0A939DDZ3</accession>
<dbReference type="PANTHER" id="PTHR43365:SF1">
    <property type="entry name" value="ACETYL-COA C-ACYLTRANSFERASE"/>
    <property type="match status" value="1"/>
</dbReference>
<keyword evidence="2 5" id="KW-0808">Transferase</keyword>
<dbReference type="InterPro" id="IPR002155">
    <property type="entry name" value="Thiolase"/>
</dbReference>
<dbReference type="EC" id="2.3.1.16" evidence="8"/>
<feature type="active site" description="Proton acceptor" evidence="4">
    <location>
        <position position="386"/>
    </location>
</feature>
<evidence type="ECO:0000259" key="6">
    <source>
        <dbReference type="Pfam" id="PF00108"/>
    </source>
</evidence>
<evidence type="ECO:0000313" key="9">
    <source>
        <dbReference type="Proteomes" id="UP000664303"/>
    </source>
</evidence>
<dbReference type="RefSeq" id="WP_206559873.1">
    <property type="nucleotide sequence ID" value="NZ_JAFKCZ010000005.1"/>
</dbReference>
<evidence type="ECO:0000256" key="5">
    <source>
        <dbReference type="RuleBase" id="RU003557"/>
    </source>
</evidence>
<evidence type="ECO:0000256" key="3">
    <source>
        <dbReference type="ARBA" id="ARBA00023315"/>
    </source>
</evidence>
<feature type="active site" description="Acyl-thioester intermediate" evidence="4">
    <location>
        <position position="92"/>
    </location>
</feature>
<keyword evidence="9" id="KW-1185">Reference proteome</keyword>
<dbReference type="Pfam" id="PF00108">
    <property type="entry name" value="Thiolase_N"/>
    <property type="match status" value="1"/>
</dbReference>
<protein>
    <submittedName>
        <fullName evidence="8">Acetyl-CoA C-acyltransferase</fullName>
        <ecNumber evidence="8">2.3.1.16</ecNumber>
    </submittedName>
</protein>
<dbReference type="Gene3D" id="3.40.47.10">
    <property type="match status" value="2"/>
</dbReference>
<evidence type="ECO:0000256" key="2">
    <source>
        <dbReference type="ARBA" id="ARBA00022679"/>
    </source>
</evidence>
<dbReference type="AlphaFoldDB" id="A0A939DDZ3"/>
<feature type="domain" description="Thiolase N-terminal" evidence="6">
    <location>
        <begin position="5"/>
        <end position="226"/>
    </location>
</feature>
<dbReference type="InterPro" id="IPR020617">
    <property type="entry name" value="Thiolase_C"/>
</dbReference>
<dbReference type="InterPro" id="IPR020610">
    <property type="entry name" value="Thiolase_AS"/>
</dbReference>
<organism evidence="8 9">
    <name type="scientific">Parahaliea mediterranea</name>
    <dbReference type="NCBI Taxonomy" id="651086"/>
    <lineage>
        <taxon>Bacteria</taxon>
        <taxon>Pseudomonadati</taxon>
        <taxon>Pseudomonadota</taxon>
        <taxon>Gammaproteobacteria</taxon>
        <taxon>Cellvibrionales</taxon>
        <taxon>Halieaceae</taxon>
        <taxon>Parahaliea</taxon>
    </lineage>
</organism>
<name>A0A939DDZ3_9GAMM</name>
<evidence type="ECO:0000259" key="7">
    <source>
        <dbReference type="Pfam" id="PF02803"/>
    </source>
</evidence>
<dbReference type="CDD" id="cd00751">
    <property type="entry name" value="thiolase"/>
    <property type="match status" value="1"/>
</dbReference>
<dbReference type="NCBIfam" id="TIGR01930">
    <property type="entry name" value="AcCoA-C-Actrans"/>
    <property type="match status" value="1"/>
</dbReference>
<dbReference type="PROSITE" id="PS00099">
    <property type="entry name" value="THIOLASE_3"/>
    <property type="match status" value="1"/>
</dbReference>
<dbReference type="InterPro" id="IPR016039">
    <property type="entry name" value="Thiolase-like"/>
</dbReference>
<dbReference type="Pfam" id="PF02803">
    <property type="entry name" value="Thiolase_C"/>
    <property type="match status" value="1"/>
</dbReference>
<reference evidence="8" key="1">
    <citation type="submission" date="2021-02" db="EMBL/GenBank/DDBJ databases">
        <title>PHA producing bacteria isolated from coastal sediment in Guangdong, Shenzhen.</title>
        <authorList>
            <person name="Zheng W."/>
            <person name="Yu S."/>
            <person name="Huang Y."/>
        </authorList>
    </citation>
    <scope>NUCLEOTIDE SEQUENCE</scope>
    <source>
        <strain evidence="8">TN14-10</strain>
    </source>
</reference>
<dbReference type="EMBL" id="JAFKCZ010000005">
    <property type="protein sequence ID" value="MBN7796423.1"/>
    <property type="molecule type" value="Genomic_DNA"/>
</dbReference>
<keyword evidence="3 5" id="KW-0012">Acyltransferase</keyword>
<comment type="caution">
    <text evidence="8">The sequence shown here is derived from an EMBL/GenBank/DDBJ whole genome shotgun (WGS) entry which is preliminary data.</text>
</comment>
<evidence type="ECO:0000313" key="8">
    <source>
        <dbReference type="EMBL" id="MBN7796423.1"/>
    </source>
</evidence>
<evidence type="ECO:0000256" key="1">
    <source>
        <dbReference type="ARBA" id="ARBA00010982"/>
    </source>
</evidence>
<comment type="similarity">
    <text evidence="1 5">Belongs to the thiolase-like superfamily. Thiolase family.</text>
</comment>
<dbReference type="GO" id="GO:0003988">
    <property type="term" value="F:acetyl-CoA C-acyltransferase activity"/>
    <property type="evidence" value="ECO:0007669"/>
    <property type="project" value="UniProtKB-EC"/>
</dbReference>
<feature type="active site" description="Proton acceptor" evidence="4">
    <location>
        <position position="356"/>
    </location>
</feature>
<gene>
    <name evidence="8" type="ORF">JYP50_07465</name>
</gene>
<dbReference type="SUPFAM" id="SSF53901">
    <property type="entry name" value="Thiolase-like"/>
    <property type="match status" value="2"/>
</dbReference>
<dbReference type="PIRSF" id="PIRSF000429">
    <property type="entry name" value="Ac-CoA_Ac_transf"/>
    <property type="match status" value="1"/>
</dbReference>
<dbReference type="Proteomes" id="UP000664303">
    <property type="component" value="Unassembled WGS sequence"/>
</dbReference>
<sequence>MPEALIVDAVRIPRAKANADTGIYAKCKPVDLLKPLYKALCERNHLDSNNVQDVLLGCSTQSGEQGSNLAKISTLHAGWSDQVSGATINRFCCSGLDAVNIVASKVIAGMESLAVAGGIEHLSRVPMFSDKGPWFSDPEVMKTSRFMHMGVSADLIAVQQGYSKEQLDIVACESHKRAANAIDKGYFDRSLVPVRESNGSPLLLNDNNVRRDFALKTLAKLPPSFTDFVPMAQKLIDKFYPGTALEAVHSAGSSPALVDGASLVMIANQKTCERLGLQPRATVRHFANASCEPVKMLDGHIKATESVLKATGIRTKDIDLWEVNESFASTVLLYQKHFGIDAKRLNVNGGAIALGHPLGATGGILIGTLLDELERRDLKRGVVAICGGAGVGVATLIERT</sequence>
<dbReference type="InterPro" id="IPR020613">
    <property type="entry name" value="Thiolase_CS"/>
</dbReference>
<proteinExistence type="inferred from homology"/>
<dbReference type="PROSITE" id="PS00737">
    <property type="entry name" value="THIOLASE_2"/>
    <property type="match status" value="1"/>
</dbReference>
<feature type="domain" description="Thiolase C-terminal" evidence="7">
    <location>
        <begin position="278"/>
        <end position="399"/>
    </location>
</feature>
<dbReference type="PANTHER" id="PTHR43365">
    <property type="entry name" value="BLR7806 PROTEIN"/>
    <property type="match status" value="1"/>
</dbReference>